<protein>
    <submittedName>
        <fullName evidence="4">Glycosyl transferase family 2</fullName>
    </submittedName>
</protein>
<keyword evidence="2" id="KW-0812">Transmembrane</keyword>
<evidence type="ECO:0000313" key="5">
    <source>
        <dbReference type="Proteomes" id="UP000613582"/>
    </source>
</evidence>
<keyword evidence="2" id="KW-1133">Transmembrane helix</keyword>
<gene>
    <name evidence="4" type="ORF">GCM10011342_26360</name>
</gene>
<organism evidence="4 5">
    <name type="scientific">Aquisalinus flavus</name>
    <dbReference type="NCBI Taxonomy" id="1526572"/>
    <lineage>
        <taxon>Bacteria</taxon>
        <taxon>Pseudomonadati</taxon>
        <taxon>Pseudomonadota</taxon>
        <taxon>Alphaproteobacteria</taxon>
        <taxon>Parvularculales</taxon>
        <taxon>Parvularculaceae</taxon>
        <taxon>Aquisalinus</taxon>
    </lineage>
</organism>
<keyword evidence="5" id="KW-1185">Reference proteome</keyword>
<dbReference type="InterPro" id="IPR029044">
    <property type="entry name" value="Nucleotide-diphossugar_trans"/>
</dbReference>
<evidence type="ECO:0000256" key="2">
    <source>
        <dbReference type="SAM" id="Phobius"/>
    </source>
</evidence>
<dbReference type="Gene3D" id="3.90.550.10">
    <property type="entry name" value="Spore Coat Polysaccharide Biosynthesis Protein SpsA, Chain A"/>
    <property type="match status" value="1"/>
</dbReference>
<dbReference type="CDD" id="cd02511">
    <property type="entry name" value="Beta4Glucosyltransferase"/>
    <property type="match status" value="1"/>
</dbReference>
<dbReference type="PANTHER" id="PTHR43630:SF2">
    <property type="entry name" value="GLYCOSYLTRANSFERASE"/>
    <property type="match status" value="1"/>
</dbReference>
<evidence type="ECO:0000259" key="3">
    <source>
        <dbReference type="Pfam" id="PF00535"/>
    </source>
</evidence>
<dbReference type="GO" id="GO:0016740">
    <property type="term" value="F:transferase activity"/>
    <property type="evidence" value="ECO:0007669"/>
    <property type="project" value="UniProtKB-KW"/>
</dbReference>
<dbReference type="AlphaFoldDB" id="A0A8J2Y489"/>
<comment type="caution">
    <text evidence="4">The sequence shown here is derived from an EMBL/GenBank/DDBJ whole genome shotgun (WGS) entry which is preliminary data.</text>
</comment>
<comment type="similarity">
    <text evidence="1">Belongs to the glycosyltransferase 2 family. WaaE/KdtX subfamily.</text>
</comment>
<name>A0A8J2Y489_9PROT</name>
<accession>A0A8J2Y489</accession>
<dbReference type="SUPFAM" id="SSF53448">
    <property type="entry name" value="Nucleotide-diphospho-sugar transferases"/>
    <property type="match status" value="1"/>
</dbReference>
<dbReference type="InterPro" id="IPR001173">
    <property type="entry name" value="Glyco_trans_2-like"/>
</dbReference>
<keyword evidence="4" id="KW-0808">Transferase</keyword>
<dbReference type="RefSeq" id="WP_188157968.1">
    <property type="nucleotide sequence ID" value="NZ_BMGH01000001.1"/>
</dbReference>
<feature type="domain" description="Glycosyltransferase 2-like" evidence="3">
    <location>
        <begin position="16"/>
        <end position="133"/>
    </location>
</feature>
<dbReference type="PANTHER" id="PTHR43630">
    <property type="entry name" value="POLY-BETA-1,6-N-ACETYL-D-GLUCOSAMINE SYNTHASE"/>
    <property type="match status" value="1"/>
</dbReference>
<evidence type="ECO:0000313" key="4">
    <source>
        <dbReference type="EMBL" id="GGD16299.1"/>
    </source>
</evidence>
<sequence length="274" mass="31274">MSETSSTQRMIPPVSAYIRTLNETRMIAEVVRAALTVAREVIVIDSGSTDGTIELAREAGATVVHQDWLGNGGQKRVGEDRALYDWVLDIDADEVVTPEFAEEVAALFEKGEPPCAVYNTPLVNVPPVGEPWYGYGQSVRHKLYDKTKIRIPDHPAWDQFKIPSDMKVGRLKHAILHYAFDGAELFIAKVNKNSSTRAEHVKDKPLFWLYIRILLGFWIYFGKRYFVNGLWRGGLYGFAFAFMSGFGKWLRDVKMYERIMKERGQSLYKDEEPD</sequence>
<feature type="transmembrane region" description="Helical" evidence="2">
    <location>
        <begin position="233"/>
        <end position="250"/>
    </location>
</feature>
<proteinExistence type="inferred from homology"/>
<dbReference type="Proteomes" id="UP000613582">
    <property type="component" value="Unassembled WGS sequence"/>
</dbReference>
<keyword evidence="2" id="KW-0472">Membrane</keyword>
<feature type="transmembrane region" description="Helical" evidence="2">
    <location>
        <begin position="205"/>
        <end position="221"/>
    </location>
</feature>
<dbReference type="Pfam" id="PF00535">
    <property type="entry name" value="Glycos_transf_2"/>
    <property type="match status" value="1"/>
</dbReference>
<reference evidence="4" key="2">
    <citation type="submission" date="2020-09" db="EMBL/GenBank/DDBJ databases">
        <authorList>
            <person name="Sun Q."/>
            <person name="Zhou Y."/>
        </authorList>
    </citation>
    <scope>NUCLEOTIDE SEQUENCE</scope>
    <source>
        <strain evidence="4">CGMCC 1.12921</strain>
    </source>
</reference>
<reference evidence="4" key="1">
    <citation type="journal article" date="2014" name="Int. J. Syst. Evol. Microbiol.">
        <title>Complete genome sequence of Corynebacterium casei LMG S-19264T (=DSM 44701T), isolated from a smear-ripened cheese.</title>
        <authorList>
            <consortium name="US DOE Joint Genome Institute (JGI-PGF)"/>
            <person name="Walter F."/>
            <person name="Albersmeier A."/>
            <person name="Kalinowski J."/>
            <person name="Ruckert C."/>
        </authorList>
    </citation>
    <scope>NUCLEOTIDE SEQUENCE</scope>
    <source>
        <strain evidence="4">CGMCC 1.12921</strain>
    </source>
</reference>
<evidence type="ECO:0000256" key="1">
    <source>
        <dbReference type="ARBA" id="ARBA00038494"/>
    </source>
</evidence>
<dbReference type="EMBL" id="BMGH01000001">
    <property type="protein sequence ID" value="GGD16299.1"/>
    <property type="molecule type" value="Genomic_DNA"/>
</dbReference>